<sequence>MMSRGGRRMLAGVAGLSVLAGLAILPSAEMTDAQFTDSEYASATVTALKLLPPVVEPLPGGLTCPNPLSTLLGGTALTIKWKWPTTVGDYPATTALNVFLTGAADGTGGSTVAPGTATGGVYTTAVSKGVFDGLLGGLGFLLGGGSYVVYFGTSWVTPGGITWRSPQKVKITVTYASILAGGATTCTFTTV</sequence>
<organism evidence="1 2">
    <name type="scientific">Microbacterium luteolum</name>
    <name type="common">Aureobacterium luteolum</name>
    <dbReference type="NCBI Taxonomy" id="69367"/>
    <lineage>
        <taxon>Bacteria</taxon>
        <taxon>Bacillati</taxon>
        <taxon>Actinomycetota</taxon>
        <taxon>Actinomycetes</taxon>
        <taxon>Micrococcales</taxon>
        <taxon>Microbacteriaceae</taxon>
        <taxon>Microbacterium</taxon>
    </lineage>
</organism>
<evidence type="ECO:0000313" key="2">
    <source>
        <dbReference type="Proteomes" id="UP001215097"/>
    </source>
</evidence>
<reference evidence="1 2" key="1">
    <citation type="submission" date="2021-06" db="EMBL/GenBank/DDBJ databases">
        <title>Genome-based taxonomic framework of Microbacterium strains isolated from marine environment, the description of four new species and reclassification of four preexisting species.</title>
        <authorList>
            <person name="Lee S.D."/>
            <person name="Kim S.-M."/>
            <person name="Byeon Y.-S."/>
            <person name="Yang H.L."/>
            <person name="Kim I.S."/>
        </authorList>
    </citation>
    <scope>NUCLEOTIDE SEQUENCE [LARGE SCALE GENOMIC DNA]</scope>
    <source>
        <strain evidence="1 2">KACC 14465</strain>
    </source>
</reference>
<gene>
    <name evidence="1" type="ORF">KV395_03645</name>
</gene>
<protein>
    <submittedName>
        <fullName evidence="1">Uncharacterized protein</fullName>
    </submittedName>
</protein>
<dbReference type="Proteomes" id="UP001215097">
    <property type="component" value="Chromosome"/>
</dbReference>
<dbReference type="EMBL" id="CP078075">
    <property type="protein sequence ID" value="WDM42421.1"/>
    <property type="molecule type" value="Genomic_DNA"/>
</dbReference>
<proteinExistence type="predicted"/>
<accession>A0ABY7XJY2</accession>
<keyword evidence="2" id="KW-1185">Reference proteome</keyword>
<name>A0ABY7XJY2_MICLT</name>
<evidence type="ECO:0000313" key="1">
    <source>
        <dbReference type="EMBL" id="WDM42421.1"/>
    </source>
</evidence>
<dbReference type="RefSeq" id="WP_282216271.1">
    <property type="nucleotide sequence ID" value="NZ_BAAAUN010000001.1"/>
</dbReference>